<dbReference type="InterPro" id="IPR023393">
    <property type="entry name" value="START-like_dom_sf"/>
</dbReference>
<sequence>MDKERIVVSELVQKPLEMVWNSWIDPSCIREWNMPFDDWHCPQAVNNVAIGGDFNFRMEKKDGSEGFNHKGKYDNVVRFELLEYTLDDGRKSTIEFQHIDDNTIVKESFEPEENMAVEMQASFCLSVLHRFKKYTENK</sequence>
<evidence type="ECO:0000313" key="3">
    <source>
        <dbReference type="EMBL" id="MCH5596715.1"/>
    </source>
</evidence>
<dbReference type="SUPFAM" id="SSF55961">
    <property type="entry name" value="Bet v1-like"/>
    <property type="match status" value="1"/>
</dbReference>
<evidence type="ECO:0000259" key="2">
    <source>
        <dbReference type="Pfam" id="PF08327"/>
    </source>
</evidence>
<organism evidence="3 4">
    <name type="scientific">Niabella ginsengisoli</name>
    <dbReference type="NCBI Taxonomy" id="522298"/>
    <lineage>
        <taxon>Bacteria</taxon>
        <taxon>Pseudomonadati</taxon>
        <taxon>Bacteroidota</taxon>
        <taxon>Chitinophagia</taxon>
        <taxon>Chitinophagales</taxon>
        <taxon>Chitinophagaceae</taxon>
        <taxon>Niabella</taxon>
    </lineage>
</organism>
<reference evidence="3 4" key="1">
    <citation type="submission" date="2022-02" db="EMBL/GenBank/DDBJ databases">
        <authorList>
            <person name="Min J."/>
        </authorList>
    </citation>
    <scope>NUCLEOTIDE SEQUENCE [LARGE SCALE GENOMIC DNA]</scope>
    <source>
        <strain evidence="3 4">GR10-1</strain>
    </source>
</reference>
<name>A0ABS9SED0_9BACT</name>
<accession>A0ABS9SED0</accession>
<dbReference type="InterPro" id="IPR013538">
    <property type="entry name" value="ASHA1/2-like_C"/>
</dbReference>
<evidence type="ECO:0000313" key="4">
    <source>
        <dbReference type="Proteomes" id="UP001202248"/>
    </source>
</evidence>
<feature type="domain" description="Activator of Hsp90 ATPase homologue 1/2-like C-terminal" evidence="2">
    <location>
        <begin position="15"/>
        <end position="109"/>
    </location>
</feature>
<dbReference type="Pfam" id="PF08327">
    <property type="entry name" value="AHSA1"/>
    <property type="match status" value="1"/>
</dbReference>
<keyword evidence="4" id="KW-1185">Reference proteome</keyword>
<dbReference type="Gene3D" id="3.30.530.20">
    <property type="match status" value="1"/>
</dbReference>
<dbReference type="RefSeq" id="WP_240826136.1">
    <property type="nucleotide sequence ID" value="NZ_JAKWBL010000001.1"/>
</dbReference>
<protein>
    <submittedName>
        <fullName evidence="3">SRPBCC domain-containing protein</fullName>
    </submittedName>
</protein>
<evidence type="ECO:0000256" key="1">
    <source>
        <dbReference type="ARBA" id="ARBA00006817"/>
    </source>
</evidence>
<comment type="caution">
    <text evidence="3">The sequence shown here is derived from an EMBL/GenBank/DDBJ whole genome shotgun (WGS) entry which is preliminary data.</text>
</comment>
<comment type="similarity">
    <text evidence="1">Belongs to the AHA1 family.</text>
</comment>
<proteinExistence type="inferred from homology"/>
<gene>
    <name evidence="3" type="ORF">MKP09_01655</name>
</gene>
<dbReference type="Proteomes" id="UP001202248">
    <property type="component" value="Unassembled WGS sequence"/>
</dbReference>
<dbReference type="EMBL" id="JAKWBL010000001">
    <property type="protein sequence ID" value="MCH5596715.1"/>
    <property type="molecule type" value="Genomic_DNA"/>
</dbReference>